<gene>
    <name evidence="2" type="ORF">MVEN_00215300</name>
</gene>
<evidence type="ECO:0000313" key="2">
    <source>
        <dbReference type="EMBL" id="KAF7368894.1"/>
    </source>
</evidence>
<sequence length="570" mass="64158">MENVHTSPEGSGERHLPGYFGSHDKQAAWFSDDHTHRHFWSPVCFSSSSASTEYWSTHTSPFAAPRARLSLSDKDVSSETSHLTRTATNGEKFNDPPQSAGTHTLGWSSDAVSFSALDVRSFSGLDPLLDDFCFPKSLPDASWSPVCLSSPSASTEYSSFNPTPRASLPTLVAHLPQTSPDNQIGENPRKLDATNAAFHVPSLPDTSTWCEKLPWSEPLLLEGCTTRHCESSISSEDYVVEDGSCIEPTLETPDEHVEFLSQDQVDKNVREMTCGPRLEEHFWPIRYKIRSGTLQLYENTLHALIIQARKELHPAMHGRLSKLTDESAASHAIETSSSSLTWFLDGSRNLYERLWQIADELRATELQQFKEAVWKDSLIIILVLYEILTSKTDLEHIMKLRGIKAQFMLDLMQDTIRTHIDLVDLRRGGAPRIRGVRRIFLRNIIDLGLLQNVDRPSAQLDVRRLIVQLSEVSDLLPSSLTIHGVQNTSPMPLAGGNFGDIYTAQYQGGTVALKRLRLFQAESDESLRIRRKFWIGTIIELVVQSIRKRRRPLQDVDLLDAPLEKRPKIV</sequence>
<feature type="compositionally biased region" description="Polar residues" evidence="1">
    <location>
        <begin position="78"/>
        <end position="102"/>
    </location>
</feature>
<organism evidence="2 3">
    <name type="scientific">Mycena venus</name>
    <dbReference type="NCBI Taxonomy" id="2733690"/>
    <lineage>
        <taxon>Eukaryota</taxon>
        <taxon>Fungi</taxon>
        <taxon>Dikarya</taxon>
        <taxon>Basidiomycota</taxon>
        <taxon>Agaricomycotina</taxon>
        <taxon>Agaricomycetes</taxon>
        <taxon>Agaricomycetidae</taxon>
        <taxon>Agaricales</taxon>
        <taxon>Marasmiineae</taxon>
        <taxon>Mycenaceae</taxon>
        <taxon>Mycena</taxon>
    </lineage>
</organism>
<dbReference type="GO" id="GO:0016301">
    <property type="term" value="F:kinase activity"/>
    <property type="evidence" value="ECO:0007669"/>
    <property type="project" value="UniProtKB-KW"/>
</dbReference>
<evidence type="ECO:0000256" key="1">
    <source>
        <dbReference type="SAM" id="MobiDB-lite"/>
    </source>
</evidence>
<keyword evidence="2" id="KW-0418">Kinase</keyword>
<comment type="caution">
    <text evidence="2">The sequence shown here is derived from an EMBL/GenBank/DDBJ whole genome shotgun (WGS) entry which is preliminary data.</text>
</comment>
<accession>A0A8H6Z0U4</accession>
<keyword evidence="2" id="KW-0808">Transferase</keyword>
<dbReference type="AlphaFoldDB" id="A0A8H6Z0U4"/>
<name>A0A8H6Z0U4_9AGAR</name>
<reference evidence="2" key="1">
    <citation type="submission" date="2020-05" db="EMBL/GenBank/DDBJ databases">
        <title>Mycena genomes resolve the evolution of fungal bioluminescence.</title>
        <authorList>
            <person name="Tsai I.J."/>
        </authorList>
    </citation>
    <scope>NUCLEOTIDE SEQUENCE</scope>
    <source>
        <strain evidence="2">CCC161011</strain>
    </source>
</reference>
<protein>
    <submittedName>
        <fullName evidence="2">Kinase-like protein</fullName>
    </submittedName>
</protein>
<keyword evidence="3" id="KW-1185">Reference proteome</keyword>
<dbReference type="OrthoDB" id="3055129at2759"/>
<dbReference type="EMBL" id="JACAZI010000002">
    <property type="protein sequence ID" value="KAF7368894.1"/>
    <property type="molecule type" value="Genomic_DNA"/>
</dbReference>
<feature type="region of interest" description="Disordered" evidence="1">
    <location>
        <begin position="73"/>
        <end position="102"/>
    </location>
</feature>
<dbReference type="Proteomes" id="UP000620124">
    <property type="component" value="Unassembled WGS sequence"/>
</dbReference>
<proteinExistence type="predicted"/>
<evidence type="ECO:0000313" key="3">
    <source>
        <dbReference type="Proteomes" id="UP000620124"/>
    </source>
</evidence>